<evidence type="ECO:0000259" key="3">
    <source>
        <dbReference type="PROSITE" id="PS50089"/>
    </source>
</evidence>
<dbReference type="PANTHER" id="PTHR46629">
    <property type="entry name" value="OS01G0917900 PROTEIN"/>
    <property type="match status" value="1"/>
</dbReference>
<gene>
    <name evidence="4" type="ORF">AAHA92_01422</name>
</gene>
<protein>
    <submittedName>
        <fullName evidence="4">LON peptidase N-terminal domain and RING finger protein 1-like</fullName>
    </submittedName>
</protein>
<dbReference type="InterPro" id="IPR001841">
    <property type="entry name" value="Znf_RING"/>
</dbReference>
<accession>A0ABD1IAJ4</accession>
<dbReference type="EMBL" id="JBEAFC010000002">
    <property type="protein sequence ID" value="KAL1565732.1"/>
    <property type="molecule type" value="Genomic_DNA"/>
</dbReference>
<feature type="domain" description="RING-type" evidence="3">
    <location>
        <begin position="200"/>
        <end position="238"/>
    </location>
</feature>
<comment type="caution">
    <text evidence="4">The sequence shown here is derived from an EMBL/GenBank/DDBJ whole genome shotgun (WGS) entry which is preliminary data.</text>
</comment>
<dbReference type="Pfam" id="PF13920">
    <property type="entry name" value="zf-C3HC4_3"/>
    <property type="match status" value="1"/>
</dbReference>
<keyword evidence="1" id="KW-0862">Zinc</keyword>
<dbReference type="SMART" id="SM00184">
    <property type="entry name" value="RING"/>
    <property type="match status" value="1"/>
</dbReference>
<keyword evidence="1" id="KW-0479">Metal-binding</keyword>
<feature type="compositionally biased region" description="Basic and acidic residues" evidence="2">
    <location>
        <begin position="123"/>
        <end position="132"/>
    </location>
</feature>
<dbReference type="Proteomes" id="UP001567538">
    <property type="component" value="Unassembled WGS sequence"/>
</dbReference>
<dbReference type="GO" id="GO:0008270">
    <property type="term" value="F:zinc ion binding"/>
    <property type="evidence" value="ECO:0007669"/>
    <property type="project" value="UniProtKB-KW"/>
</dbReference>
<dbReference type="CDD" id="cd16449">
    <property type="entry name" value="RING-HC"/>
    <property type="match status" value="1"/>
</dbReference>
<keyword evidence="5" id="KW-1185">Reference proteome</keyword>
<name>A0ABD1IAJ4_SALDI</name>
<dbReference type="PROSITE" id="PS50089">
    <property type="entry name" value="ZF_RING_2"/>
    <property type="match status" value="1"/>
</dbReference>
<sequence>METDGGRSKFTRAVSTRTLTDVIHDEPDGGDPKEELRGWKHFKEKIRSHGRRAGSGGGGAAWTSSVAVPASDVAVQKRVMFRHASGRVSAAPESDPGMLQGAEIGAVQQDFLSSSLRRNSSGRNERSGRFDSDPSPLRRLQEEEAEEEREGGGGAGEGEEAPVKMSLMSLLAENDDEYGMEEYEEEEEEEEDGGGANINCSICMVRHKGEAFDPCGHSFCRLCSREMWVQGGNCPLCNNYVLEILDIF</sequence>
<evidence type="ECO:0000313" key="4">
    <source>
        <dbReference type="EMBL" id="KAL1565732.1"/>
    </source>
</evidence>
<keyword evidence="1" id="KW-0863">Zinc-finger</keyword>
<reference evidence="4 5" key="1">
    <citation type="submission" date="2024-06" db="EMBL/GenBank/DDBJ databases">
        <title>A chromosome level genome sequence of Diviner's sage (Salvia divinorum).</title>
        <authorList>
            <person name="Ford S.A."/>
            <person name="Ro D.-K."/>
            <person name="Ness R.W."/>
            <person name="Phillips M.A."/>
        </authorList>
    </citation>
    <scope>NUCLEOTIDE SEQUENCE [LARGE SCALE GENOMIC DNA]</scope>
    <source>
        <strain evidence="4">SAF-2024a</strain>
        <tissue evidence="4">Leaf</tissue>
    </source>
</reference>
<organism evidence="4 5">
    <name type="scientific">Salvia divinorum</name>
    <name type="common">Maria pastora</name>
    <name type="synonym">Diviner's sage</name>
    <dbReference type="NCBI Taxonomy" id="28513"/>
    <lineage>
        <taxon>Eukaryota</taxon>
        <taxon>Viridiplantae</taxon>
        <taxon>Streptophyta</taxon>
        <taxon>Embryophyta</taxon>
        <taxon>Tracheophyta</taxon>
        <taxon>Spermatophyta</taxon>
        <taxon>Magnoliopsida</taxon>
        <taxon>eudicotyledons</taxon>
        <taxon>Gunneridae</taxon>
        <taxon>Pentapetalae</taxon>
        <taxon>asterids</taxon>
        <taxon>lamiids</taxon>
        <taxon>Lamiales</taxon>
        <taxon>Lamiaceae</taxon>
        <taxon>Nepetoideae</taxon>
        <taxon>Mentheae</taxon>
        <taxon>Salviinae</taxon>
        <taxon>Salvia</taxon>
        <taxon>Salvia subgen. Calosphace</taxon>
    </lineage>
</organism>
<dbReference type="AlphaFoldDB" id="A0ABD1IAJ4"/>
<dbReference type="SUPFAM" id="SSF57850">
    <property type="entry name" value="RING/U-box"/>
    <property type="match status" value="1"/>
</dbReference>
<evidence type="ECO:0000256" key="2">
    <source>
        <dbReference type="SAM" id="MobiDB-lite"/>
    </source>
</evidence>
<dbReference type="Gene3D" id="3.30.40.10">
    <property type="entry name" value="Zinc/RING finger domain, C3HC4 (zinc finger)"/>
    <property type="match status" value="1"/>
</dbReference>
<evidence type="ECO:0000256" key="1">
    <source>
        <dbReference type="PROSITE-ProRule" id="PRU00175"/>
    </source>
</evidence>
<evidence type="ECO:0000313" key="5">
    <source>
        <dbReference type="Proteomes" id="UP001567538"/>
    </source>
</evidence>
<dbReference type="InterPro" id="IPR013083">
    <property type="entry name" value="Znf_RING/FYVE/PHD"/>
</dbReference>
<feature type="region of interest" description="Disordered" evidence="2">
    <location>
        <begin position="116"/>
        <end position="162"/>
    </location>
</feature>
<proteinExistence type="predicted"/>